<keyword evidence="2" id="KW-1185">Reference proteome</keyword>
<sequence>MRADLLFNPVVPRLQTRELPMHALPSEHTVSRLLLCRHAWRRVLLTVLAPTQQVFSVHLTGLFNELRTLYLHLMTFCCTPRFTLNETLNYTQLNFLTLSIDRRNDTILTSQNIFALPEAARSCTRLCLKCVRDNLVCSLQRMTIGNPVCVAITGMIIPEA</sequence>
<organism evidence="1 2">
    <name type="scientific">Hydnum rufescens UP504</name>
    <dbReference type="NCBI Taxonomy" id="1448309"/>
    <lineage>
        <taxon>Eukaryota</taxon>
        <taxon>Fungi</taxon>
        <taxon>Dikarya</taxon>
        <taxon>Basidiomycota</taxon>
        <taxon>Agaricomycotina</taxon>
        <taxon>Agaricomycetes</taxon>
        <taxon>Cantharellales</taxon>
        <taxon>Hydnaceae</taxon>
        <taxon>Hydnum</taxon>
    </lineage>
</organism>
<gene>
    <name evidence="1" type="ORF">BS47DRAFT_1486986</name>
</gene>
<dbReference type="AlphaFoldDB" id="A0A9P6DV25"/>
<protein>
    <submittedName>
        <fullName evidence="1">Uncharacterized protein</fullName>
    </submittedName>
</protein>
<name>A0A9P6DV25_9AGAM</name>
<proteinExistence type="predicted"/>
<evidence type="ECO:0000313" key="2">
    <source>
        <dbReference type="Proteomes" id="UP000886523"/>
    </source>
</evidence>
<dbReference type="Proteomes" id="UP000886523">
    <property type="component" value="Unassembled WGS sequence"/>
</dbReference>
<comment type="caution">
    <text evidence="1">The sequence shown here is derived from an EMBL/GenBank/DDBJ whole genome shotgun (WGS) entry which is preliminary data.</text>
</comment>
<evidence type="ECO:0000313" key="1">
    <source>
        <dbReference type="EMBL" id="KAF9511255.1"/>
    </source>
</evidence>
<dbReference type="EMBL" id="MU129003">
    <property type="protein sequence ID" value="KAF9511255.1"/>
    <property type="molecule type" value="Genomic_DNA"/>
</dbReference>
<accession>A0A9P6DV25</accession>
<reference evidence="1" key="1">
    <citation type="journal article" date="2020" name="Nat. Commun.">
        <title>Large-scale genome sequencing of mycorrhizal fungi provides insights into the early evolution of symbiotic traits.</title>
        <authorList>
            <person name="Miyauchi S."/>
            <person name="Kiss E."/>
            <person name="Kuo A."/>
            <person name="Drula E."/>
            <person name="Kohler A."/>
            <person name="Sanchez-Garcia M."/>
            <person name="Morin E."/>
            <person name="Andreopoulos B."/>
            <person name="Barry K.W."/>
            <person name="Bonito G."/>
            <person name="Buee M."/>
            <person name="Carver A."/>
            <person name="Chen C."/>
            <person name="Cichocki N."/>
            <person name="Clum A."/>
            <person name="Culley D."/>
            <person name="Crous P.W."/>
            <person name="Fauchery L."/>
            <person name="Girlanda M."/>
            <person name="Hayes R.D."/>
            <person name="Keri Z."/>
            <person name="LaButti K."/>
            <person name="Lipzen A."/>
            <person name="Lombard V."/>
            <person name="Magnuson J."/>
            <person name="Maillard F."/>
            <person name="Murat C."/>
            <person name="Nolan M."/>
            <person name="Ohm R.A."/>
            <person name="Pangilinan J."/>
            <person name="Pereira M.F."/>
            <person name="Perotto S."/>
            <person name="Peter M."/>
            <person name="Pfister S."/>
            <person name="Riley R."/>
            <person name="Sitrit Y."/>
            <person name="Stielow J.B."/>
            <person name="Szollosi G."/>
            <person name="Zifcakova L."/>
            <person name="Stursova M."/>
            <person name="Spatafora J.W."/>
            <person name="Tedersoo L."/>
            <person name="Vaario L.M."/>
            <person name="Yamada A."/>
            <person name="Yan M."/>
            <person name="Wang P."/>
            <person name="Xu J."/>
            <person name="Bruns T."/>
            <person name="Baldrian P."/>
            <person name="Vilgalys R."/>
            <person name="Dunand C."/>
            <person name="Henrissat B."/>
            <person name="Grigoriev I.V."/>
            <person name="Hibbett D."/>
            <person name="Nagy L.G."/>
            <person name="Martin F.M."/>
        </authorList>
    </citation>
    <scope>NUCLEOTIDE SEQUENCE</scope>
    <source>
        <strain evidence="1">UP504</strain>
    </source>
</reference>